<evidence type="ECO:0000313" key="10">
    <source>
        <dbReference type="Proteomes" id="UP001373714"/>
    </source>
</evidence>
<feature type="compositionally biased region" description="Basic residues" evidence="6">
    <location>
        <begin position="152"/>
        <end position="163"/>
    </location>
</feature>
<keyword evidence="3 5" id="KW-0235">DNA replication</keyword>
<comment type="function">
    <text evidence="5">Component of the origin recognition complex (ORC) that binds origins of replication. DNA-binding is ATP-dependent. ORC is required to assemble the pre-replication complex necessary to initiate DNA replication.</text>
</comment>
<dbReference type="InterPro" id="IPR056773">
    <property type="entry name" value="WHD_ORC2"/>
</dbReference>
<feature type="compositionally biased region" description="Acidic residues" evidence="6">
    <location>
        <begin position="125"/>
        <end position="138"/>
    </location>
</feature>
<comment type="subcellular location">
    <subcellularLocation>
        <location evidence="1 5">Nucleus</location>
    </subcellularLocation>
</comment>
<accession>A0AAV9VLN7</accession>
<evidence type="ECO:0000313" key="9">
    <source>
        <dbReference type="EMBL" id="KAK6362143.1"/>
    </source>
</evidence>
<reference evidence="9 10" key="1">
    <citation type="submission" date="2019-10" db="EMBL/GenBank/DDBJ databases">
        <authorList>
            <person name="Palmer J.M."/>
        </authorList>
    </citation>
    <scope>NUCLEOTIDE SEQUENCE [LARGE SCALE GENOMIC DNA]</scope>
    <source>
        <strain evidence="9 10">TWF730</strain>
    </source>
</reference>
<keyword evidence="10" id="KW-1185">Reference proteome</keyword>
<organism evidence="9 10">
    <name type="scientific">Orbilia blumenaviensis</name>
    <dbReference type="NCBI Taxonomy" id="1796055"/>
    <lineage>
        <taxon>Eukaryota</taxon>
        <taxon>Fungi</taxon>
        <taxon>Dikarya</taxon>
        <taxon>Ascomycota</taxon>
        <taxon>Pezizomycotina</taxon>
        <taxon>Orbiliomycetes</taxon>
        <taxon>Orbiliales</taxon>
        <taxon>Orbiliaceae</taxon>
        <taxon>Orbilia</taxon>
    </lineage>
</organism>
<comment type="subunit">
    <text evidence="5">Component of the origin recognition complex (ORC).</text>
</comment>
<dbReference type="Proteomes" id="UP001373714">
    <property type="component" value="Unassembled WGS sequence"/>
</dbReference>
<comment type="similarity">
    <text evidence="2 5">Belongs to the ORC2 family.</text>
</comment>
<dbReference type="AlphaFoldDB" id="A0AAV9VLN7"/>
<gene>
    <name evidence="9" type="primary">ORC2</name>
    <name evidence="9" type="ORF">TWF730_005840</name>
</gene>
<evidence type="ECO:0000256" key="3">
    <source>
        <dbReference type="ARBA" id="ARBA00022705"/>
    </source>
</evidence>
<comment type="caution">
    <text evidence="9">The sequence shown here is derived from an EMBL/GenBank/DDBJ whole genome shotgun (WGS) entry which is preliminary data.</text>
</comment>
<dbReference type="Pfam" id="PF24882">
    <property type="entry name" value="WHD_ORC2"/>
    <property type="match status" value="1"/>
</dbReference>
<evidence type="ECO:0000259" key="7">
    <source>
        <dbReference type="Pfam" id="PF04084"/>
    </source>
</evidence>
<protein>
    <recommendedName>
        <fullName evidence="5">Origin recognition complex subunit 2</fullName>
    </recommendedName>
</protein>
<evidence type="ECO:0000259" key="8">
    <source>
        <dbReference type="Pfam" id="PF24882"/>
    </source>
</evidence>
<feature type="region of interest" description="Disordered" evidence="6">
    <location>
        <begin position="1"/>
        <end position="170"/>
    </location>
</feature>
<dbReference type="InterPro" id="IPR056772">
    <property type="entry name" value="RecA-like_ORC2"/>
</dbReference>
<feature type="domain" description="Origin recognition complex subunit 2 RecA-like" evidence="7">
    <location>
        <begin position="218"/>
        <end position="387"/>
    </location>
</feature>
<dbReference type="Pfam" id="PF04084">
    <property type="entry name" value="RecA-like_ORC2"/>
    <property type="match status" value="1"/>
</dbReference>
<dbReference type="GO" id="GO:0003688">
    <property type="term" value="F:DNA replication origin binding"/>
    <property type="evidence" value="ECO:0007669"/>
    <property type="project" value="UniProtKB-UniRule"/>
</dbReference>
<keyword evidence="4 5" id="KW-0539">Nucleus</keyword>
<dbReference type="EMBL" id="JAVHNS010000002">
    <property type="protein sequence ID" value="KAK6362143.1"/>
    <property type="molecule type" value="Genomic_DNA"/>
</dbReference>
<evidence type="ECO:0000256" key="2">
    <source>
        <dbReference type="ARBA" id="ARBA00007421"/>
    </source>
</evidence>
<dbReference type="InterPro" id="IPR007220">
    <property type="entry name" value="ORC2"/>
</dbReference>
<evidence type="ECO:0000256" key="5">
    <source>
        <dbReference type="RuleBase" id="RU368084"/>
    </source>
</evidence>
<feature type="domain" description="Origin recognition complex subunit 2 winged-helix" evidence="8">
    <location>
        <begin position="462"/>
        <end position="523"/>
    </location>
</feature>
<dbReference type="GO" id="GO:0005664">
    <property type="term" value="C:nuclear origin of replication recognition complex"/>
    <property type="evidence" value="ECO:0007669"/>
    <property type="project" value="UniProtKB-UniRule"/>
</dbReference>
<dbReference type="PANTHER" id="PTHR14052">
    <property type="entry name" value="ORIGIN RECOGNITION COMPLEX SUBUNIT 2"/>
    <property type="match status" value="1"/>
</dbReference>
<proteinExistence type="inferred from homology"/>
<dbReference type="PANTHER" id="PTHR14052:SF0">
    <property type="entry name" value="ORIGIN RECOGNITION COMPLEX SUBUNIT 2"/>
    <property type="match status" value="1"/>
</dbReference>
<feature type="compositionally biased region" description="Acidic residues" evidence="6">
    <location>
        <begin position="106"/>
        <end position="118"/>
    </location>
</feature>
<evidence type="ECO:0000256" key="4">
    <source>
        <dbReference type="ARBA" id="ARBA00023242"/>
    </source>
</evidence>
<sequence>MKRKREDIPPPPPPDATPSRRSRVKDVTAGPNTPSKANGTPRKAVSFLNEPSESEIGRSPRTPRQKQIDVNDDNSGADPPIVRNANRSARRKSVRNMIQRSIREDLMDEEDGFDEEDNLAQRIFDDEDAGSSESESDDERDKNTAGTSTPAKKPRGRQRKKKEKTPPPVVAIEGPTAYFEQNRGRARPSSTTTVLPPLSPKTYFRLLGQHEDKHAADVEHLSSLHKANFDQWVFELSQGFNVLLYGYGSKRKLLMEFIKEEAALGNHVVVVNGYVGGLTIRDIVNMVVNAVLGMNHGVKFGVNVNEMMESVLQILDEHRERDEDKSVTLLIHSIDAAALRTPQTQALLAQLSSHPTIRLIASSDNILSSLLWDSSTLTLFNFIFHDATTFVTYDLEISAADESEGIVDVITGGTAGRSGRSGAKGVKYVLASLTGNAKNLYRILIATQLASMEDDGAGKDKMGTEAYGIAYRTLYQKGLEEFVCSSDLVFKTLLKEFYDHQMVTSRKDLQGSEVLWAPFRKEELESILEDIMLG</sequence>
<evidence type="ECO:0000256" key="6">
    <source>
        <dbReference type="SAM" id="MobiDB-lite"/>
    </source>
</evidence>
<name>A0AAV9VLN7_9PEZI</name>
<evidence type="ECO:0000256" key="1">
    <source>
        <dbReference type="ARBA" id="ARBA00004123"/>
    </source>
</evidence>
<dbReference type="GO" id="GO:0006260">
    <property type="term" value="P:DNA replication"/>
    <property type="evidence" value="ECO:0007669"/>
    <property type="project" value="UniProtKB-UniRule"/>
</dbReference>